<evidence type="ECO:0000256" key="2">
    <source>
        <dbReference type="ARBA" id="ARBA00023157"/>
    </source>
</evidence>
<evidence type="ECO:0000313" key="5">
    <source>
        <dbReference type="EMBL" id="RKR80847.1"/>
    </source>
</evidence>
<organism evidence="5 6">
    <name type="scientific">Mucilaginibacter gracilis</name>
    <dbReference type="NCBI Taxonomy" id="423350"/>
    <lineage>
        <taxon>Bacteria</taxon>
        <taxon>Pseudomonadati</taxon>
        <taxon>Bacteroidota</taxon>
        <taxon>Sphingobacteriia</taxon>
        <taxon>Sphingobacteriales</taxon>
        <taxon>Sphingobacteriaceae</taxon>
        <taxon>Mucilaginibacter</taxon>
    </lineage>
</organism>
<accession>A0A495IVR5</accession>
<keyword evidence="5" id="KW-0430">Lectin</keyword>
<dbReference type="InterPro" id="IPR013320">
    <property type="entry name" value="ConA-like_dom_sf"/>
</dbReference>
<keyword evidence="2" id="KW-1015">Disulfide bond</keyword>
<evidence type="ECO:0000313" key="6">
    <source>
        <dbReference type="Proteomes" id="UP000268007"/>
    </source>
</evidence>
<protein>
    <submittedName>
        <fullName evidence="5">Concanavalin A-like lectin/glucanase superfamily protein</fullName>
    </submittedName>
</protein>
<dbReference type="AlphaFoldDB" id="A0A495IVR5"/>
<reference evidence="5 6" key="1">
    <citation type="submission" date="2018-10" db="EMBL/GenBank/DDBJ databases">
        <title>Genomic Encyclopedia of Archaeal and Bacterial Type Strains, Phase II (KMG-II): from individual species to whole genera.</title>
        <authorList>
            <person name="Goeker M."/>
        </authorList>
    </citation>
    <scope>NUCLEOTIDE SEQUENCE [LARGE SCALE GENOMIC DNA]</scope>
    <source>
        <strain evidence="5 6">DSM 18602</strain>
    </source>
</reference>
<keyword evidence="1 3" id="KW-0732">Signal</keyword>
<dbReference type="Proteomes" id="UP000268007">
    <property type="component" value="Unassembled WGS sequence"/>
</dbReference>
<dbReference type="GO" id="GO:0005975">
    <property type="term" value="P:carbohydrate metabolic process"/>
    <property type="evidence" value="ECO:0007669"/>
    <property type="project" value="UniProtKB-ARBA"/>
</dbReference>
<keyword evidence="6" id="KW-1185">Reference proteome</keyword>
<evidence type="ECO:0000259" key="4">
    <source>
        <dbReference type="SMART" id="SM00560"/>
    </source>
</evidence>
<dbReference type="SMART" id="SM00560">
    <property type="entry name" value="LamGL"/>
    <property type="match status" value="1"/>
</dbReference>
<dbReference type="EMBL" id="RBKU01000001">
    <property type="protein sequence ID" value="RKR80847.1"/>
    <property type="molecule type" value="Genomic_DNA"/>
</dbReference>
<dbReference type="InterPro" id="IPR006558">
    <property type="entry name" value="LamG-like"/>
</dbReference>
<dbReference type="Gene3D" id="2.60.120.200">
    <property type="match status" value="1"/>
</dbReference>
<evidence type="ECO:0000256" key="1">
    <source>
        <dbReference type="ARBA" id="ARBA00022729"/>
    </source>
</evidence>
<sequence length="257" mass="27437">MKNITHSLSCVLLVMCGLSSLTSCKNHGDDPTPTPTPTTVVDSLRIGLIAYYPLNNSGADSSGKGNDVAYYSNMTPAANRFGKANSAFYFDGLSSYMAVNDNASLRLNNTDFTVSAWVKVDYNASGYNILSKHITGNDNGWTCGIGGTTGLVTFGPGSTSVMAVGGRTVVSNQWHMITSVFNNTNKQLTIYVDGVLDNVTSNFPSPNAAISASMYIGRDEISIPAGGHFFRGALDDVRIYNRILTAKEVQKLFAVAI</sequence>
<feature type="signal peptide" evidence="3">
    <location>
        <begin position="1"/>
        <end position="28"/>
    </location>
</feature>
<dbReference type="GO" id="GO:0004553">
    <property type="term" value="F:hydrolase activity, hydrolyzing O-glycosyl compounds"/>
    <property type="evidence" value="ECO:0007669"/>
    <property type="project" value="UniProtKB-ARBA"/>
</dbReference>
<name>A0A495IVR5_9SPHI</name>
<proteinExistence type="predicted"/>
<comment type="caution">
    <text evidence="5">The sequence shown here is derived from an EMBL/GenBank/DDBJ whole genome shotgun (WGS) entry which is preliminary data.</text>
</comment>
<dbReference type="SUPFAM" id="SSF49899">
    <property type="entry name" value="Concanavalin A-like lectins/glucanases"/>
    <property type="match status" value="1"/>
</dbReference>
<dbReference type="Pfam" id="PF13385">
    <property type="entry name" value="Laminin_G_3"/>
    <property type="match status" value="1"/>
</dbReference>
<feature type="domain" description="LamG-like jellyroll fold" evidence="4">
    <location>
        <begin position="110"/>
        <end position="247"/>
    </location>
</feature>
<feature type="chain" id="PRO_5019781103" evidence="3">
    <location>
        <begin position="29"/>
        <end position="257"/>
    </location>
</feature>
<gene>
    <name evidence="5" type="ORF">BDD43_0983</name>
</gene>
<dbReference type="GO" id="GO:0030246">
    <property type="term" value="F:carbohydrate binding"/>
    <property type="evidence" value="ECO:0007669"/>
    <property type="project" value="UniProtKB-KW"/>
</dbReference>
<dbReference type="PROSITE" id="PS51257">
    <property type="entry name" value="PROKAR_LIPOPROTEIN"/>
    <property type="match status" value="1"/>
</dbReference>
<evidence type="ECO:0000256" key="3">
    <source>
        <dbReference type="SAM" id="SignalP"/>
    </source>
</evidence>